<dbReference type="Pfam" id="PF25967">
    <property type="entry name" value="RND-MFP_C"/>
    <property type="match status" value="1"/>
</dbReference>
<dbReference type="InterPro" id="IPR058624">
    <property type="entry name" value="MdtA-like_HH"/>
</dbReference>
<dbReference type="Gene3D" id="2.40.420.20">
    <property type="match status" value="1"/>
</dbReference>
<feature type="transmembrane region" description="Helical" evidence="8">
    <location>
        <begin position="28"/>
        <end position="46"/>
    </location>
</feature>
<dbReference type="PANTHER" id="PTHR30469:SF12">
    <property type="entry name" value="MULTIDRUG RESISTANCE PROTEIN MDTA"/>
    <property type="match status" value="1"/>
</dbReference>
<feature type="domain" description="Multidrug resistance protein MdtA-like alpha-helical hairpin" evidence="9">
    <location>
        <begin position="157"/>
        <end position="226"/>
    </location>
</feature>
<dbReference type="InterPro" id="IPR058626">
    <property type="entry name" value="MdtA-like_b-barrel"/>
</dbReference>
<dbReference type="NCBIfam" id="TIGR01730">
    <property type="entry name" value="RND_mfp"/>
    <property type="match status" value="1"/>
</dbReference>
<feature type="compositionally biased region" description="Gly residues" evidence="7">
    <location>
        <begin position="56"/>
        <end position="84"/>
    </location>
</feature>
<feature type="domain" description="Multidrug resistance protein MdtA-like beta-barrel" evidence="11">
    <location>
        <begin position="263"/>
        <end position="343"/>
    </location>
</feature>
<dbReference type="InterPro" id="IPR006143">
    <property type="entry name" value="RND_pump_MFP"/>
</dbReference>
<keyword evidence="6 8" id="KW-0472">Membrane</keyword>
<organism evidence="13 14">
    <name type="scientific">Caenimonas terrae</name>
    <dbReference type="NCBI Taxonomy" id="696074"/>
    <lineage>
        <taxon>Bacteria</taxon>
        <taxon>Pseudomonadati</taxon>
        <taxon>Pseudomonadota</taxon>
        <taxon>Betaproteobacteria</taxon>
        <taxon>Burkholderiales</taxon>
        <taxon>Comamonadaceae</taxon>
        <taxon>Caenimonas</taxon>
    </lineage>
</organism>
<dbReference type="Proteomes" id="UP001596037">
    <property type="component" value="Unassembled WGS sequence"/>
</dbReference>
<sequence>MDPEQSTALATAPVSPPARKPVSRRTTIIGSVIALAVVAALGWLAWDLTHPSAGTGGGPAGARAGGGGGPGGPGGPGGGGGRPGGRAPPTTVGIAVAAAMDIPIVLESLGTVVPQATVRVRPQVSGVLQSLLFKEGQLVKKGDLLATIDPRQFEMALQQAIGQRQRDQSQIEAAKVTLARFQTLLQQDSIARQEVDTQAALVKQLEGTVVIDRANEGTARLNLSYTRIVAPVSGRVGLRTVDVGNVVSTSDTNGVAVITQLAPIDVEFTVPQDQAPDLLQRTGSFMEAKALDRTRSNVLDVGVFASLDNQVDPQTGTVRAKARFNNARSMLFPSQFVNIQLMVRTIKDAIVVPVSALRHGNDGDYVFVLNQDRTVAQRPVKAGQATVDKVQIVSGVQLGERVVTEGADRLKDGARVILPGDAPGGSGGGDGGGGGRGGRRRQGASAPAGNGPAVPAADAPGPNTVTPVPAPRGAASGAAPRAAAAAAPAAPGATFVGPSPEQRQRFLDQVKDDPEQLARRKAFLEKIDQKDPAALERWQRMMERRQGGGQGAAQ</sequence>
<dbReference type="RefSeq" id="WP_376849771.1">
    <property type="nucleotide sequence ID" value="NZ_JBHSMF010000006.1"/>
</dbReference>
<feature type="domain" description="Multidrug resistance protein MdtA-like C-terminal permuted SH3" evidence="12">
    <location>
        <begin position="348"/>
        <end position="409"/>
    </location>
</feature>
<evidence type="ECO:0000256" key="6">
    <source>
        <dbReference type="ARBA" id="ARBA00023136"/>
    </source>
</evidence>
<dbReference type="PANTHER" id="PTHR30469">
    <property type="entry name" value="MULTIDRUG RESISTANCE PROTEIN MDTA"/>
    <property type="match status" value="1"/>
</dbReference>
<keyword evidence="5" id="KW-0997">Cell inner membrane</keyword>
<evidence type="ECO:0000259" key="9">
    <source>
        <dbReference type="Pfam" id="PF25876"/>
    </source>
</evidence>
<evidence type="ECO:0000256" key="4">
    <source>
        <dbReference type="ARBA" id="ARBA00022475"/>
    </source>
</evidence>
<feature type="domain" description="Multidrug resistance protein MdtA-like barrel-sandwich hybrid" evidence="10">
    <location>
        <begin position="117"/>
        <end position="259"/>
    </location>
</feature>
<evidence type="ECO:0000259" key="12">
    <source>
        <dbReference type="Pfam" id="PF25967"/>
    </source>
</evidence>
<evidence type="ECO:0000256" key="2">
    <source>
        <dbReference type="ARBA" id="ARBA00009477"/>
    </source>
</evidence>
<dbReference type="Pfam" id="PF25944">
    <property type="entry name" value="Beta-barrel_RND"/>
    <property type="match status" value="1"/>
</dbReference>
<keyword evidence="4" id="KW-1003">Cell membrane</keyword>
<dbReference type="InterPro" id="IPR058625">
    <property type="entry name" value="MdtA-like_BSH"/>
</dbReference>
<reference evidence="14" key="1">
    <citation type="journal article" date="2019" name="Int. J. Syst. Evol. Microbiol.">
        <title>The Global Catalogue of Microorganisms (GCM) 10K type strain sequencing project: providing services to taxonomists for standard genome sequencing and annotation.</title>
        <authorList>
            <consortium name="The Broad Institute Genomics Platform"/>
            <consortium name="The Broad Institute Genome Sequencing Center for Infectious Disease"/>
            <person name="Wu L."/>
            <person name="Ma J."/>
        </authorList>
    </citation>
    <scope>NUCLEOTIDE SEQUENCE [LARGE SCALE GENOMIC DNA]</scope>
    <source>
        <strain evidence="14">CCUG 57401</strain>
    </source>
</reference>
<evidence type="ECO:0000259" key="10">
    <source>
        <dbReference type="Pfam" id="PF25917"/>
    </source>
</evidence>
<dbReference type="Pfam" id="PF25917">
    <property type="entry name" value="BSH_RND"/>
    <property type="match status" value="1"/>
</dbReference>
<evidence type="ECO:0000256" key="7">
    <source>
        <dbReference type="SAM" id="MobiDB-lite"/>
    </source>
</evidence>
<keyword evidence="14" id="KW-1185">Reference proteome</keyword>
<comment type="subcellular location">
    <subcellularLocation>
        <location evidence="1">Cell membrane</location>
    </subcellularLocation>
</comment>
<dbReference type="EMBL" id="JBHSMF010000006">
    <property type="protein sequence ID" value="MFC5497692.1"/>
    <property type="molecule type" value="Genomic_DNA"/>
</dbReference>
<evidence type="ECO:0000256" key="3">
    <source>
        <dbReference type="ARBA" id="ARBA00022448"/>
    </source>
</evidence>
<protein>
    <submittedName>
        <fullName evidence="13">Efflux RND transporter periplasmic adaptor subunit</fullName>
    </submittedName>
</protein>
<proteinExistence type="inferred from homology"/>
<feature type="region of interest" description="Disordered" evidence="7">
    <location>
        <begin position="56"/>
        <end position="89"/>
    </location>
</feature>
<evidence type="ECO:0000256" key="5">
    <source>
        <dbReference type="ARBA" id="ARBA00022519"/>
    </source>
</evidence>
<feature type="region of interest" description="Disordered" evidence="7">
    <location>
        <begin position="1"/>
        <end position="23"/>
    </location>
</feature>
<feature type="compositionally biased region" description="Gly residues" evidence="7">
    <location>
        <begin position="422"/>
        <end position="436"/>
    </location>
</feature>
<evidence type="ECO:0000313" key="14">
    <source>
        <dbReference type="Proteomes" id="UP001596037"/>
    </source>
</evidence>
<feature type="compositionally biased region" description="Low complexity" evidence="7">
    <location>
        <begin position="471"/>
        <end position="493"/>
    </location>
</feature>
<dbReference type="Gene3D" id="2.40.30.170">
    <property type="match status" value="1"/>
</dbReference>
<dbReference type="Gene3D" id="2.40.50.100">
    <property type="match status" value="1"/>
</dbReference>
<comment type="similarity">
    <text evidence="2">Belongs to the membrane fusion protein (MFP) (TC 8.A.1) family.</text>
</comment>
<evidence type="ECO:0000259" key="11">
    <source>
        <dbReference type="Pfam" id="PF25944"/>
    </source>
</evidence>
<accession>A0ABW0NEJ9</accession>
<keyword evidence="3" id="KW-0813">Transport</keyword>
<evidence type="ECO:0000256" key="8">
    <source>
        <dbReference type="SAM" id="Phobius"/>
    </source>
</evidence>
<keyword evidence="8" id="KW-1133">Transmembrane helix</keyword>
<comment type="caution">
    <text evidence="13">The sequence shown here is derived from an EMBL/GenBank/DDBJ whole genome shotgun (WGS) entry which is preliminary data.</text>
</comment>
<dbReference type="SUPFAM" id="SSF111369">
    <property type="entry name" value="HlyD-like secretion proteins"/>
    <property type="match status" value="1"/>
</dbReference>
<feature type="compositionally biased region" description="Low complexity" evidence="7">
    <location>
        <begin position="443"/>
        <end position="462"/>
    </location>
</feature>
<evidence type="ECO:0000256" key="1">
    <source>
        <dbReference type="ARBA" id="ARBA00004236"/>
    </source>
</evidence>
<dbReference type="Gene3D" id="1.10.287.470">
    <property type="entry name" value="Helix hairpin bin"/>
    <property type="match status" value="1"/>
</dbReference>
<dbReference type="Pfam" id="PF25876">
    <property type="entry name" value="HH_MFP_RND"/>
    <property type="match status" value="1"/>
</dbReference>
<feature type="region of interest" description="Disordered" evidence="7">
    <location>
        <begin position="414"/>
        <end position="503"/>
    </location>
</feature>
<dbReference type="InterPro" id="IPR058627">
    <property type="entry name" value="MdtA-like_C"/>
</dbReference>
<name>A0ABW0NEJ9_9BURK</name>
<keyword evidence="8" id="KW-0812">Transmembrane</keyword>
<gene>
    <name evidence="13" type="ORF">ACFPOE_09115</name>
</gene>
<evidence type="ECO:0000313" key="13">
    <source>
        <dbReference type="EMBL" id="MFC5497692.1"/>
    </source>
</evidence>